<organism evidence="3 4">
    <name type="scientific">Salinithrix halophila</name>
    <dbReference type="NCBI Taxonomy" id="1485204"/>
    <lineage>
        <taxon>Bacteria</taxon>
        <taxon>Bacillati</taxon>
        <taxon>Bacillota</taxon>
        <taxon>Bacilli</taxon>
        <taxon>Bacillales</taxon>
        <taxon>Thermoactinomycetaceae</taxon>
        <taxon>Salinithrix</taxon>
    </lineage>
</organism>
<comment type="caution">
    <text evidence="3">The sequence shown here is derived from an EMBL/GenBank/DDBJ whole genome shotgun (WGS) entry which is preliminary data.</text>
</comment>
<gene>
    <name evidence="3" type="ORF">ACFOUO_11035</name>
</gene>
<keyword evidence="1" id="KW-1133">Transmembrane helix</keyword>
<dbReference type="RefSeq" id="WP_380705135.1">
    <property type="nucleotide sequence ID" value="NZ_JBHSAP010000015.1"/>
</dbReference>
<sequence>MGNLSRQNDIDWVFGKHELIIHRRYEFFYNLNDVLIALWFLVGSILFFWKGTQEAGTWLFVVGSIQLLVRPTIRIIRKVHLHRLQMELQEK</sequence>
<evidence type="ECO:0000313" key="4">
    <source>
        <dbReference type="Proteomes" id="UP001595843"/>
    </source>
</evidence>
<reference evidence="4" key="1">
    <citation type="journal article" date="2019" name="Int. J. Syst. Evol. Microbiol.">
        <title>The Global Catalogue of Microorganisms (GCM) 10K type strain sequencing project: providing services to taxonomists for standard genome sequencing and annotation.</title>
        <authorList>
            <consortium name="The Broad Institute Genomics Platform"/>
            <consortium name="The Broad Institute Genome Sequencing Center for Infectious Disease"/>
            <person name="Wu L."/>
            <person name="Ma J."/>
        </authorList>
    </citation>
    <scope>NUCLEOTIDE SEQUENCE [LARGE SCALE GENOMIC DNA]</scope>
    <source>
        <strain evidence="4">IBRC-M 10813</strain>
    </source>
</reference>
<keyword evidence="1" id="KW-0812">Transmembrane</keyword>
<protein>
    <submittedName>
        <fullName evidence="3">YrhK family protein</fullName>
    </submittedName>
</protein>
<feature type="transmembrane region" description="Helical" evidence="1">
    <location>
        <begin position="55"/>
        <end position="73"/>
    </location>
</feature>
<accession>A0ABV8JK15</accession>
<keyword evidence="1" id="KW-0472">Membrane</keyword>
<evidence type="ECO:0000256" key="1">
    <source>
        <dbReference type="SAM" id="Phobius"/>
    </source>
</evidence>
<dbReference type="InterPro" id="IPR025424">
    <property type="entry name" value="YrhK_domain"/>
</dbReference>
<feature type="transmembrane region" description="Helical" evidence="1">
    <location>
        <begin position="27"/>
        <end position="49"/>
    </location>
</feature>
<evidence type="ECO:0000313" key="3">
    <source>
        <dbReference type="EMBL" id="MFC4077333.1"/>
    </source>
</evidence>
<dbReference type="Proteomes" id="UP001595843">
    <property type="component" value="Unassembled WGS sequence"/>
</dbReference>
<keyword evidence="4" id="KW-1185">Reference proteome</keyword>
<dbReference type="EMBL" id="JBHSAP010000015">
    <property type="protein sequence ID" value="MFC4077333.1"/>
    <property type="molecule type" value="Genomic_DNA"/>
</dbReference>
<evidence type="ECO:0000259" key="2">
    <source>
        <dbReference type="Pfam" id="PF14145"/>
    </source>
</evidence>
<name>A0ABV8JK15_9BACL</name>
<proteinExistence type="predicted"/>
<feature type="domain" description="YrhK" evidence="2">
    <location>
        <begin position="23"/>
        <end position="78"/>
    </location>
</feature>
<dbReference type="Pfam" id="PF14145">
    <property type="entry name" value="YrhK"/>
    <property type="match status" value="1"/>
</dbReference>